<dbReference type="PRINTS" id="PR00034">
    <property type="entry name" value="HTHCRP"/>
</dbReference>
<dbReference type="PANTHER" id="PTHR24567:SF74">
    <property type="entry name" value="HTH-TYPE TRANSCRIPTIONAL REGULATOR ARCR"/>
    <property type="match status" value="1"/>
</dbReference>
<reference evidence="5 6" key="1">
    <citation type="submission" date="2018-01" db="EMBL/GenBank/DDBJ databases">
        <title>Saezia sanguinis gen. nov., sp. nov., in the order Burkholderiales isolated from human blood.</title>
        <authorList>
            <person name="Medina-Pascual M.J."/>
            <person name="Valdezate S."/>
            <person name="Monzon S."/>
            <person name="Cuesta I."/>
            <person name="Carrasco G."/>
            <person name="Villalon P."/>
            <person name="Saez-Nieto J.A."/>
        </authorList>
    </citation>
    <scope>NUCLEOTIDE SEQUENCE [LARGE SCALE GENOMIC DNA]</scope>
    <source>
        <strain evidence="5 6">CNM695-12</strain>
    </source>
</reference>
<dbReference type="Pfam" id="PF13545">
    <property type="entry name" value="HTH_Crp_2"/>
    <property type="match status" value="1"/>
</dbReference>
<evidence type="ECO:0000256" key="3">
    <source>
        <dbReference type="ARBA" id="ARBA00023163"/>
    </source>
</evidence>
<dbReference type="RefSeq" id="WP_126980724.1">
    <property type="nucleotide sequence ID" value="NZ_PQSP01000008.1"/>
</dbReference>
<dbReference type="InterPro" id="IPR012318">
    <property type="entry name" value="HTH_CRP"/>
</dbReference>
<dbReference type="Pfam" id="PF00027">
    <property type="entry name" value="cNMP_binding"/>
    <property type="match status" value="1"/>
</dbReference>
<dbReference type="InterPro" id="IPR036390">
    <property type="entry name" value="WH_DNA-bd_sf"/>
</dbReference>
<protein>
    <submittedName>
        <fullName evidence="5">Cyclic AMP receptor-like protein</fullName>
    </submittedName>
</protein>
<evidence type="ECO:0000259" key="4">
    <source>
        <dbReference type="PROSITE" id="PS50042"/>
    </source>
</evidence>
<dbReference type="InterPro" id="IPR000595">
    <property type="entry name" value="cNMP-bd_dom"/>
</dbReference>
<dbReference type="OrthoDB" id="8565101at2"/>
<comment type="caution">
    <text evidence="5">The sequence shown here is derived from an EMBL/GenBank/DDBJ whole genome shotgun (WGS) entry which is preliminary data.</text>
</comment>
<keyword evidence="2" id="KW-0238">DNA-binding</keyword>
<dbReference type="PROSITE" id="PS00042">
    <property type="entry name" value="HTH_CRP_1"/>
    <property type="match status" value="1"/>
</dbReference>
<dbReference type="CDD" id="cd00038">
    <property type="entry name" value="CAP_ED"/>
    <property type="match status" value="1"/>
</dbReference>
<dbReference type="GO" id="GO:0003700">
    <property type="term" value="F:DNA-binding transcription factor activity"/>
    <property type="evidence" value="ECO:0007669"/>
    <property type="project" value="InterPro"/>
</dbReference>
<dbReference type="SUPFAM" id="SSF46785">
    <property type="entry name" value="Winged helix' DNA-binding domain"/>
    <property type="match status" value="1"/>
</dbReference>
<feature type="domain" description="Cyclic nucleotide-binding" evidence="4">
    <location>
        <begin position="15"/>
        <end position="135"/>
    </location>
</feature>
<dbReference type="Gene3D" id="2.60.120.10">
    <property type="entry name" value="Jelly Rolls"/>
    <property type="match status" value="1"/>
</dbReference>
<accession>A0A433SB37</accession>
<dbReference type="InterPro" id="IPR018335">
    <property type="entry name" value="Tscrpt_reg_HTH_Crp-type_CS"/>
</dbReference>
<dbReference type="SMART" id="SM00100">
    <property type="entry name" value="cNMP"/>
    <property type="match status" value="1"/>
</dbReference>
<keyword evidence="1" id="KW-0805">Transcription regulation</keyword>
<keyword evidence="5" id="KW-0675">Receptor</keyword>
<organism evidence="5 6">
    <name type="scientific">Saezia sanguinis</name>
    <dbReference type="NCBI Taxonomy" id="1965230"/>
    <lineage>
        <taxon>Bacteria</taxon>
        <taxon>Pseudomonadati</taxon>
        <taxon>Pseudomonadota</taxon>
        <taxon>Betaproteobacteria</taxon>
        <taxon>Burkholderiales</taxon>
        <taxon>Saeziaceae</taxon>
        <taxon>Saezia</taxon>
    </lineage>
</organism>
<dbReference type="Proteomes" id="UP000286947">
    <property type="component" value="Unassembled WGS sequence"/>
</dbReference>
<keyword evidence="3" id="KW-0804">Transcription</keyword>
<proteinExistence type="predicted"/>
<dbReference type="InterPro" id="IPR014710">
    <property type="entry name" value="RmlC-like_jellyroll"/>
</dbReference>
<dbReference type="PROSITE" id="PS50042">
    <property type="entry name" value="CNMP_BINDING_3"/>
    <property type="match status" value="1"/>
</dbReference>
<sequence length="226" mass="25325">MAMVSKLELLRRVPFFSMLPDEAAQDIASVIVKQRFRKGQLLFRQGQACQAFYIIMTGEARVISSDERDREVILATLGPGDYLGEMSIIDGYPASATIRFETQSDVLALPREEFKRHLPPSGSVADGVLQGLVARLRQADKKIQSLALLDVYQRVEHVLRDVAQERDGELIISGKLSRQDIAKMVGASREMVSRVMRELENNGYFEVLENGSLSLRHETSDKLSLS</sequence>
<evidence type="ECO:0000256" key="2">
    <source>
        <dbReference type="ARBA" id="ARBA00023125"/>
    </source>
</evidence>
<dbReference type="GO" id="GO:0005829">
    <property type="term" value="C:cytosol"/>
    <property type="evidence" value="ECO:0007669"/>
    <property type="project" value="TreeGrafter"/>
</dbReference>
<name>A0A433SB37_9BURK</name>
<dbReference type="PANTHER" id="PTHR24567">
    <property type="entry name" value="CRP FAMILY TRANSCRIPTIONAL REGULATORY PROTEIN"/>
    <property type="match status" value="1"/>
</dbReference>
<dbReference type="InterPro" id="IPR018490">
    <property type="entry name" value="cNMP-bd_dom_sf"/>
</dbReference>
<dbReference type="EMBL" id="PQSP01000008">
    <property type="protein sequence ID" value="RUS65953.1"/>
    <property type="molecule type" value="Genomic_DNA"/>
</dbReference>
<evidence type="ECO:0000313" key="5">
    <source>
        <dbReference type="EMBL" id="RUS65953.1"/>
    </source>
</evidence>
<dbReference type="GO" id="GO:0003677">
    <property type="term" value="F:DNA binding"/>
    <property type="evidence" value="ECO:0007669"/>
    <property type="project" value="UniProtKB-KW"/>
</dbReference>
<dbReference type="SUPFAM" id="SSF51206">
    <property type="entry name" value="cAMP-binding domain-like"/>
    <property type="match status" value="1"/>
</dbReference>
<dbReference type="InterPro" id="IPR050397">
    <property type="entry name" value="Env_Response_Regulators"/>
</dbReference>
<gene>
    <name evidence="5" type="primary">vfr</name>
    <name evidence="5" type="ORF">CUZ56_02553</name>
</gene>
<dbReference type="InterPro" id="IPR036388">
    <property type="entry name" value="WH-like_DNA-bd_sf"/>
</dbReference>
<keyword evidence="6" id="KW-1185">Reference proteome</keyword>
<dbReference type="SMART" id="SM00419">
    <property type="entry name" value="HTH_CRP"/>
    <property type="match status" value="1"/>
</dbReference>
<dbReference type="Gene3D" id="1.10.10.10">
    <property type="entry name" value="Winged helix-like DNA-binding domain superfamily/Winged helix DNA-binding domain"/>
    <property type="match status" value="1"/>
</dbReference>
<evidence type="ECO:0000313" key="6">
    <source>
        <dbReference type="Proteomes" id="UP000286947"/>
    </source>
</evidence>
<evidence type="ECO:0000256" key="1">
    <source>
        <dbReference type="ARBA" id="ARBA00023015"/>
    </source>
</evidence>
<dbReference type="AlphaFoldDB" id="A0A433SB37"/>